<dbReference type="Proteomes" id="UP000034076">
    <property type="component" value="Unassembled WGS sequence"/>
</dbReference>
<protein>
    <submittedName>
        <fullName evidence="1">Uncharacterized protein</fullName>
    </submittedName>
</protein>
<comment type="caution">
    <text evidence="1">The sequence shown here is derived from an EMBL/GenBank/DDBJ whole genome shotgun (WGS) entry which is preliminary data.</text>
</comment>
<sequence>MRFDDKPMKRKQRLSSESRCFLLLLLPGGQTGLQEKKPQE</sequence>
<reference evidence="1 2" key="1">
    <citation type="submission" date="2015-04" db="EMBL/GenBank/DDBJ databases">
        <title>Draft genome sequence of bacteremic isolate Catabacter hongkongensis type strain HKU16T.</title>
        <authorList>
            <person name="Lau S.K."/>
            <person name="Teng J.L."/>
            <person name="Huang Y."/>
            <person name="Curreem S.O."/>
            <person name="Tsui S.K."/>
            <person name="Woo P.C."/>
        </authorList>
    </citation>
    <scope>NUCLEOTIDE SEQUENCE [LARGE SCALE GENOMIC DNA]</scope>
    <source>
        <strain evidence="1 2">HKU16</strain>
    </source>
</reference>
<evidence type="ECO:0000313" key="2">
    <source>
        <dbReference type="Proteomes" id="UP000034076"/>
    </source>
</evidence>
<gene>
    <name evidence="1" type="ORF">CHK_2644</name>
</gene>
<dbReference type="EMBL" id="LAYJ01000116">
    <property type="protein sequence ID" value="KKI49836.1"/>
    <property type="molecule type" value="Genomic_DNA"/>
</dbReference>
<dbReference type="AlphaFoldDB" id="A0A0M2NFU3"/>
<keyword evidence="2" id="KW-1185">Reference proteome</keyword>
<name>A0A0M2NFU3_9FIRM</name>
<evidence type="ECO:0000313" key="1">
    <source>
        <dbReference type="EMBL" id="KKI49836.1"/>
    </source>
</evidence>
<accession>A0A0M2NFU3</accession>
<organism evidence="1 2">
    <name type="scientific">Christensenella hongkongensis</name>
    <dbReference type="NCBI Taxonomy" id="270498"/>
    <lineage>
        <taxon>Bacteria</taxon>
        <taxon>Bacillati</taxon>
        <taxon>Bacillota</taxon>
        <taxon>Clostridia</taxon>
        <taxon>Christensenellales</taxon>
        <taxon>Christensenellaceae</taxon>
        <taxon>Christensenella</taxon>
    </lineage>
</organism>
<proteinExistence type="predicted"/>